<keyword evidence="2" id="KW-0689">Ribosomal protein</keyword>
<comment type="caution">
    <text evidence="4">The sequence shown here is derived from an EMBL/GenBank/DDBJ whole genome shotgun (WGS) entry which is preliminary data.</text>
</comment>
<dbReference type="InterPro" id="IPR023674">
    <property type="entry name" value="Ribosomal_uL1-like"/>
</dbReference>
<proteinExistence type="inferred from homology"/>
<dbReference type="Proteomes" id="UP000549394">
    <property type="component" value="Unassembled WGS sequence"/>
</dbReference>
<dbReference type="EMBL" id="CAJFCJ010000019">
    <property type="protein sequence ID" value="CAD5123794.1"/>
    <property type="molecule type" value="Genomic_DNA"/>
</dbReference>
<sequence length="293" mass="33569">MQDTLFFGITLYEDLSNDIIKDFVKHLLQTVNSSEISNTTEFSSRLPTDNVWLHKFYATPIYSLSESIDNHRQMMQLSMFDMPKAFVYLEADLDLRTKKKTRFLSGVKGTILLPKRFDTGIKKRIIAFCKSAEDKEIALKYGATFFGSTNVIAGIEKGEIRYEDFDHIVCAADTLTDISPIRKFLKEHYPTQKANTLGSDLEGMLLLYKYGYTYESNKLNEANGKVTVPIGTLDMSVEDLQINLQHYIDTFESQRTSRSSNWRFVKNSYVTCPPSVEKFKLSEDFTVPSAKIK</sequence>
<protein>
    <submittedName>
        <fullName evidence="4">DgyrCDS12105</fullName>
    </submittedName>
</protein>
<dbReference type="AlphaFoldDB" id="A0A7I8W6B9"/>
<evidence type="ECO:0000256" key="1">
    <source>
        <dbReference type="ARBA" id="ARBA00010531"/>
    </source>
</evidence>
<accession>A0A7I8W6B9</accession>
<dbReference type="Pfam" id="PF00687">
    <property type="entry name" value="Ribosomal_L1"/>
    <property type="match status" value="1"/>
</dbReference>
<dbReference type="Gene3D" id="3.40.50.790">
    <property type="match status" value="1"/>
</dbReference>
<reference evidence="4 5" key="1">
    <citation type="submission" date="2020-08" db="EMBL/GenBank/DDBJ databases">
        <authorList>
            <person name="Hejnol A."/>
        </authorList>
    </citation>
    <scope>NUCLEOTIDE SEQUENCE [LARGE SCALE GENOMIC DNA]</scope>
</reference>
<organism evidence="4 5">
    <name type="scientific">Dimorphilus gyrociliatus</name>
    <dbReference type="NCBI Taxonomy" id="2664684"/>
    <lineage>
        <taxon>Eukaryota</taxon>
        <taxon>Metazoa</taxon>
        <taxon>Spiralia</taxon>
        <taxon>Lophotrochozoa</taxon>
        <taxon>Annelida</taxon>
        <taxon>Polychaeta</taxon>
        <taxon>Polychaeta incertae sedis</taxon>
        <taxon>Dinophilidae</taxon>
        <taxon>Dimorphilus</taxon>
    </lineage>
</organism>
<evidence type="ECO:0000313" key="5">
    <source>
        <dbReference type="Proteomes" id="UP000549394"/>
    </source>
</evidence>
<dbReference type="InterPro" id="IPR028364">
    <property type="entry name" value="Ribosomal_uL1/biogenesis"/>
</dbReference>
<dbReference type="SUPFAM" id="SSF56808">
    <property type="entry name" value="Ribosomal protein L1"/>
    <property type="match status" value="1"/>
</dbReference>
<dbReference type="InterPro" id="IPR016095">
    <property type="entry name" value="Ribosomal_uL1_3-a/b-sand"/>
</dbReference>
<dbReference type="GO" id="GO:0005840">
    <property type="term" value="C:ribosome"/>
    <property type="evidence" value="ECO:0007669"/>
    <property type="project" value="UniProtKB-KW"/>
</dbReference>
<evidence type="ECO:0000313" key="4">
    <source>
        <dbReference type="EMBL" id="CAD5123794.1"/>
    </source>
</evidence>
<name>A0A7I8W6B9_9ANNE</name>
<evidence type="ECO:0000256" key="2">
    <source>
        <dbReference type="ARBA" id="ARBA00022980"/>
    </source>
</evidence>
<evidence type="ECO:0000256" key="3">
    <source>
        <dbReference type="ARBA" id="ARBA00023274"/>
    </source>
</evidence>
<keyword evidence="5" id="KW-1185">Reference proteome</keyword>
<dbReference type="PANTHER" id="PTHR36427:SF3">
    <property type="entry name" value="LARGE RIBOSOMAL SUBUNIT PROTEIN UL1M"/>
    <property type="match status" value="1"/>
</dbReference>
<dbReference type="GO" id="GO:1990904">
    <property type="term" value="C:ribonucleoprotein complex"/>
    <property type="evidence" value="ECO:0007669"/>
    <property type="project" value="UniProtKB-KW"/>
</dbReference>
<keyword evidence="3" id="KW-0687">Ribonucleoprotein</keyword>
<comment type="similarity">
    <text evidence="1">Belongs to the universal ribosomal protein uL1 family.</text>
</comment>
<dbReference type="PANTHER" id="PTHR36427">
    <property type="entry name" value="54S RIBOSOMAL PROTEIN L1, MITOCHONDRIAL"/>
    <property type="match status" value="1"/>
</dbReference>
<gene>
    <name evidence="4" type="ORF">DGYR_LOCUS11428</name>
</gene>
<dbReference type="OrthoDB" id="1747252at2759"/>
<dbReference type="Gene3D" id="3.30.190.20">
    <property type="match status" value="1"/>
</dbReference>